<evidence type="ECO:0000259" key="4">
    <source>
        <dbReference type="Pfam" id="PF00171"/>
    </source>
</evidence>
<dbReference type="EMBL" id="JAQQDR010000006">
    <property type="protein sequence ID" value="MFM0239871.1"/>
    <property type="molecule type" value="Genomic_DNA"/>
</dbReference>
<evidence type="ECO:0000313" key="5">
    <source>
        <dbReference type="EMBL" id="MFM0239871.1"/>
    </source>
</evidence>
<evidence type="ECO:0000256" key="2">
    <source>
        <dbReference type="PROSITE-ProRule" id="PRU10007"/>
    </source>
</evidence>
<feature type="active site" evidence="2">
    <location>
        <position position="255"/>
    </location>
</feature>
<keyword evidence="1 3" id="KW-0560">Oxidoreductase</keyword>
<organism evidence="5 6">
    <name type="scientific">Paraburkholderia phytofirmans</name>
    <dbReference type="NCBI Taxonomy" id="261302"/>
    <lineage>
        <taxon>Bacteria</taxon>
        <taxon>Pseudomonadati</taxon>
        <taxon>Pseudomonadota</taxon>
        <taxon>Betaproteobacteria</taxon>
        <taxon>Burkholderiales</taxon>
        <taxon>Burkholderiaceae</taxon>
        <taxon>Paraburkholderia</taxon>
    </lineage>
</organism>
<dbReference type="InterPro" id="IPR016163">
    <property type="entry name" value="Ald_DH_C"/>
</dbReference>
<dbReference type="SUPFAM" id="SSF53720">
    <property type="entry name" value="ALDH-like"/>
    <property type="match status" value="1"/>
</dbReference>
<evidence type="ECO:0000256" key="3">
    <source>
        <dbReference type="RuleBase" id="RU003345"/>
    </source>
</evidence>
<dbReference type="InterPro" id="IPR015590">
    <property type="entry name" value="Aldehyde_DH_dom"/>
</dbReference>
<dbReference type="PANTHER" id="PTHR11699">
    <property type="entry name" value="ALDEHYDE DEHYDROGENASE-RELATED"/>
    <property type="match status" value="1"/>
</dbReference>
<dbReference type="Gene3D" id="3.40.309.10">
    <property type="entry name" value="Aldehyde Dehydrogenase, Chain A, domain 2"/>
    <property type="match status" value="1"/>
</dbReference>
<dbReference type="Pfam" id="PF00171">
    <property type="entry name" value="Aldedh"/>
    <property type="match status" value="1"/>
</dbReference>
<dbReference type="RefSeq" id="WP_408262428.1">
    <property type="nucleotide sequence ID" value="NZ_JAQQCK010000006.1"/>
</dbReference>
<proteinExistence type="inferred from homology"/>
<keyword evidence="6" id="KW-1185">Reference proteome</keyword>
<dbReference type="Gene3D" id="3.40.605.10">
    <property type="entry name" value="Aldehyde Dehydrogenase, Chain A, domain 1"/>
    <property type="match status" value="1"/>
</dbReference>
<sequence length="485" mass="51526">MVLDNPGAVMTHLRFNPVRMLIGGELVDGIHHAAVIDPALASECAVAPMATPEQLEQAVGTAKAAFPLWAATPISERRRRLHLFAKVLESNVAELAAILTLEQGRPLALTRVEIERAAMLLRAMLTIDIGDDVLRDDDSGRVILQHRPLGVVGAIAPWNVPIGLAVPKITHALYTGNTIVLKPSPYTPLATLKLAELAKDVFPRGVFNVINGDNDIGALMSTHADVAKITLTGSIATGKRVVASSASTLKRLTLELGGNDAAIVRKDVNLDQVVPALFGAAFVNSGQVCMAIKRMYVHSAIHDELVERMAVIARDTPMGGGFIPNVKLGPVQNQAQFDSILSVLKETKADPRARFAVGGNALDKPGYFIEPTIVTGLTQGARLVDEETFGPVLPVMQYEDDEEAVAQANAGKHGLCASVWSANVTEAQNVAAGLVAGTVWINRHVGVDPLVPFGGTKESGLGRQFGKEGLLSFTETRALYSPPSA</sequence>
<dbReference type="CDD" id="cd07106">
    <property type="entry name" value="ALDH_AldA-AAD23400"/>
    <property type="match status" value="1"/>
</dbReference>
<dbReference type="InterPro" id="IPR044086">
    <property type="entry name" value="LUC3-like"/>
</dbReference>
<dbReference type="InterPro" id="IPR016162">
    <property type="entry name" value="Ald_DH_N"/>
</dbReference>
<feature type="domain" description="Aldehyde dehydrogenase" evidence="4">
    <location>
        <begin position="33"/>
        <end position="478"/>
    </location>
</feature>
<dbReference type="Proteomes" id="UP001629274">
    <property type="component" value="Unassembled WGS sequence"/>
</dbReference>
<dbReference type="PROSITE" id="PS00687">
    <property type="entry name" value="ALDEHYDE_DEHYDR_GLU"/>
    <property type="match status" value="1"/>
</dbReference>
<reference evidence="5 6" key="1">
    <citation type="journal article" date="2024" name="Chem. Sci.">
        <title>Discovery of megapolipeptins by genome mining of a Burkholderiales bacteria collection.</title>
        <authorList>
            <person name="Paulo B.S."/>
            <person name="Recchia M.J.J."/>
            <person name="Lee S."/>
            <person name="Fergusson C.H."/>
            <person name="Romanowski S.B."/>
            <person name="Hernandez A."/>
            <person name="Krull N."/>
            <person name="Liu D.Y."/>
            <person name="Cavanagh H."/>
            <person name="Bos A."/>
            <person name="Gray C.A."/>
            <person name="Murphy B.T."/>
            <person name="Linington R.G."/>
            <person name="Eustaquio A.S."/>
        </authorList>
    </citation>
    <scope>NUCLEOTIDE SEQUENCE [LARGE SCALE GENOMIC DNA]</scope>
    <source>
        <strain evidence="5 6">RL17-351-BIE-A</strain>
    </source>
</reference>
<comment type="similarity">
    <text evidence="3">Belongs to the aldehyde dehydrogenase family.</text>
</comment>
<name>A0ABW9BL43_9BURK</name>
<dbReference type="PROSITE" id="PS00070">
    <property type="entry name" value="ALDEHYDE_DEHYDR_CYS"/>
    <property type="match status" value="1"/>
</dbReference>
<dbReference type="InterPro" id="IPR016160">
    <property type="entry name" value="Ald_DH_CS_CYS"/>
</dbReference>
<dbReference type="InterPro" id="IPR029510">
    <property type="entry name" value="Ald_DH_CS_GLU"/>
</dbReference>
<gene>
    <name evidence="5" type="ORF">PQR03_17230</name>
</gene>
<evidence type="ECO:0000256" key="1">
    <source>
        <dbReference type="ARBA" id="ARBA00023002"/>
    </source>
</evidence>
<dbReference type="InterPro" id="IPR016161">
    <property type="entry name" value="Ald_DH/histidinol_DH"/>
</dbReference>
<accession>A0ABW9BL43</accession>
<comment type="caution">
    <text evidence="5">The sequence shown here is derived from an EMBL/GenBank/DDBJ whole genome shotgun (WGS) entry which is preliminary data.</text>
</comment>
<protein>
    <submittedName>
        <fullName evidence="5">Aldehyde dehydrogenase family protein</fullName>
    </submittedName>
</protein>
<evidence type="ECO:0000313" key="6">
    <source>
        <dbReference type="Proteomes" id="UP001629274"/>
    </source>
</evidence>